<dbReference type="Gene3D" id="3.40.50.150">
    <property type="entry name" value="Vaccinia Virus protein VP39"/>
    <property type="match status" value="1"/>
</dbReference>
<dbReference type="AlphaFoldDB" id="A0AB39KTR3"/>
<feature type="chain" id="PRO_5044246686" evidence="2">
    <location>
        <begin position="21"/>
        <end position="243"/>
    </location>
</feature>
<feature type="region of interest" description="Disordered" evidence="1">
    <location>
        <begin position="181"/>
        <end position="243"/>
    </location>
</feature>
<sequence>MRKPLLCLAAALLVTACATAPSAPPPGAGRPMGGGDPLVRALEDPKRPEADVRRDDLRRPAEVLAFAGVRSGAKVADLIPGDGYYTRILSRAVGPTGKVYTYVPDELTKLANRKPAVAGIADDPAYGNVEMVLNTLPNFGAPEKLDAVLSVGTYHYHYTRLLGSPNVVAINRKVFELAEAGRRVPGRRRHGPGRHGGSGRREPEPHRPGHGPRRRGQGRLRVRGGKPGAAHHGRHLSQQCARP</sequence>
<evidence type="ECO:0000256" key="2">
    <source>
        <dbReference type="SAM" id="SignalP"/>
    </source>
</evidence>
<dbReference type="PROSITE" id="PS51257">
    <property type="entry name" value="PROKAR_LIPOPROTEIN"/>
    <property type="match status" value="1"/>
</dbReference>
<evidence type="ECO:0000256" key="1">
    <source>
        <dbReference type="SAM" id="MobiDB-lite"/>
    </source>
</evidence>
<accession>A0AB39KTR3</accession>
<protein>
    <submittedName>
        <fullName evidence="3">Uncharacterized protein</fullName>
    </submittedName>
</protein>
<feature type="signal peptide" evidence="2">
    <location>
        <begin position="1"/>
        <end position="20"/>
    </location>
</feature>
<feature type="region of interest" description="Disordered" evidence="1">
    <location>
        <begin position="22"/>
        <end position="55"/>
    </location>
</feature>
<dbReference type="RefSeq" id="WP_369059533.1">
    <property type="nucleotide sequence ID" value="NZ_CP158375.1"/>
</dbReference>
<proteinExistence type="predicted"/>
<reference evidence="3" key="1">
    <citation type="submission" date="2024-06" db="EMBL/GenBank/DDBJ databases">
        <title>Caulobacter inopinatus, sp. nov.</title>
        <authorList>
            <person name="Donachie S.P."/>
        </authorList>
    </citation>
    <scope>NUCLEOTIDE SEQUENCE</scope>
    <source>
        <strain evidence="3">73W</strain>
    </source>
</reference>
<feature type="compositionally biased region" description="Basic and acidic residues" evidence="1">
    <location>
        <begin position="41"/>
        <end position="55"/>
    </location>
</feature>
<gene>
    <name evidence="3" type="ORF">ABOZ73_18305</name>
</gene>
<name>A0AB39KTR3_9CAUL</name>
<dbReference type="SUPFAM" id="SSF53335">
    <property type="entry name" value="S-adenosyl-L-methionine-dependent methyltransferases"/>
    <property type="match status" value="1"/>
</dbReference>
<evidence type="ECO:0000313" key="3">
    <source>
        <dbReference type="EMBL" id="XDO96693.1"/>
    </source>
</evidence>
<dbReference type="EMBL" id="CP158375">
    <property type="protein sequence ID" value="XDO96693.1"/>
    <property type="molecule type" value="Genomic_DNA"/>
</dbReference>
<organism evidence="3">
    <name type="scientific">Caulobacter sp. 73W</name>
    <dbReference type="NCBI Taxonomy" id="3161137"/>
    <lineage>
        <taxon>Bacteria</taxon>
        <taxon>Pseudomonadati</taxon>
        <taxon>Pseudomonadota</taxon>
        <taxon>Alphaproteobacteria</taxon>
        <taxon>Caulobacterales</taxon>
        <taxon>Caulobacteraceae</taxon>
        <taxon>Caulobacter</taxon>
    </lineage>
</organism>
<feature type="compositionally biased region" description="Basic residues" evidence="1">
    <location>
        <begin position="184"/>
        <end position="193"/>
    </location>
</feature>
<keyword evidence="2" id="KW-0732">Signal</keyword>
<feature type="compositionally biased region" description="Basic residues" evidence="1">
    <location>
        <begin position="208"/>
        <end position="235"/>
    </location>
</feature>
<dbReference type="InterPro" id="IPR029063">
    <property type="entry name" value="SAM-dependent_MTases_sf"/>
</dbReference>